<dbReference type="Proteomes" id="UP001412067">
    <property type="component" value="Unassembled WGS sequence"/>
</dbReference>
<organism evidence="1 2">
    <name type="scientific">Platanthera guangdongensis</name>
    <dbReference type="NCBI Taxonomy" id="2320717"/>
    <lineage>
        <taxon>Eukaryota</taxon>
        <taxon>Viridiplantae</taxon>
        <taxon>Streptophyta</taxon>
        <taxon>Embryophyta</taxon>
        <taxon>Tracheophyta</taxon>
        <taxon>Spermatophyta</taxon>
        <taxon>Magnoliopsida</taxon>
        <taxon>Liliopsida</taxon>
        <taxon>Asparagales</taxon>
        <taxon>Orchidaceae</taxon>
        <taxon>Orchidoideae</taxon>
        <taxon>Orchideae</taxon>
        <taxon>Orchidinae</taxon>
        <taxon>Platanthera</taxon>
    </lineage>
</organism>
<reference evidence="1 2" key="1">
    <citation type="journal article" date="2022" name="Nat. Plants">
        <title>Genomes of leafy and leafless Platanthera orchids illuminate the evolution of mycoheterotrophy.</title>
        <authorList>
            <person name="Li M.H."/>
            <person name="Liu K.W."/>
            <person name="Li Z."/>
            <person name="Lu H.C."/>
            <person name="Ye Q.L."/>
            <person name="Zhang D."/>
            <person name="Wang J.Y."/>
            <person name="Li Y.F."/>
            <person name="Zhong Z.M."/>
            <person name="Liu X."/>
            <person name="Yu X."/>
            <person name="Liu D.K."/>
            <person name="Tu X.D."/>
            <person name="Liu B."/>
            <person name="Hao Y."/>
            <person name="Liao X.Y."/>
            <person name="Jiang Y.T."/>
            <person name="Sun W.H."/>
            <person name="Chen J."/>
            <person name="Chen Y.Q."/>
            <person name="Ai Y."/>
            <person name="Zhai J.W."/>
            <person name="Wu S.S."/>
            <person name="Zhou Z."/>
            <person name="Hsiao Y.Y."/>
            <person name="Wu W.L."/>
            <person name="Chen Y.Y."/>
            <person name="Lin Y.F."/>
            <person name="Hsu J.L."/>
            <person name="Li C.Y."/>
            <person name="Wang Z.W."/>
            <person name="Zhao X."/>
            <person name="Zhong W.Y."/>
            <person name="Ma X.K."/>
            <person name="Ma L."/>
            <person name="Huang J."/>
            <person name="Chen G.Z."/>
            <person name="Huang M.Z."/>
            <person name="Huang L."/>
            <person name="Peng D.H."/>
            <person name="Luo Y.B."/>
            <person name="Zou S.Q."/>
            <person name="Chen S.P."/>
            <person name="Lan S."/>
            <person name="Tsai W.C."/>
            <person name="Van de Peer Y."/>
            <person name="Liu Z.J."/>
        </authorList>
    </citation>
    <scope>NUCLEOTIDE SEQUENCE [LARGE SCALE GENOMIC DNA]</scope>
    <source>
        <strain evidence="1">Lor288</strain>
    </source>
</reference>
<keyword evidence="2" id="KW-1185">Reference proteome</keyword>
<gene>
    <name evidence="1" type="primary">NAP1</name>
    <name evidence="1" type="ORF">KSP40_PGU017794</name>
</gene>
<protein>
    <submittedName>
        <fullName evidence="1">Uncharacterized protein</fullName>
    </submittedName>
</protein>
<accession>A0ABR2MBC6</accession>
<comment type="caution">
    <text evidence="1">The sequence shown here is derived from an EMBL/GenBank/DDBJ whole genome shotgun (WGS) entry which is preliminary data.</text>
</comment>
<evidence type="ECO:0000313" key="2">
    <source>
        <dbReference type="Proteomes" id="UP001412067"/>
    </source>
</evidence>
<sequence length="330" mass="36526">MRRYVLTALKLTKNLGEEKRLASPPNLKPRGFRQVLEMSEKNGKKSPRGRLSQALGESAVQEKLKKNGFSASPRLDGISGASIASYSGFEQYSNNLVGECMPRKMILQVYDLLYSISTGGRDCEFYHRWVNTSKVIDADIEVLISASRSFVIVALVPFSPVGVEDRESSGGKLQAELDSAVGGWAEADVTDISIGADIDATATYSAPPSPDMIRGFLGELTSVAELIERVTIILRKHGFMLREIHDERAQPTNDGFPYLLALQQQVETLERECATFTSAMQRLLGGNTTSLEVHLKKMKECCQTLHHKVTQRGGPQVRTRGQGSWKWIPH</sequence>
<evidence type="ECO:0000313" key="1">
    <source>
        <dbReference type="EMBL" id="KAK8961226.1"/>
    </source>
</evidence>
<dbReference type="EMBL" id="JBBWWR010000010">
    <property type="protein sequence ID" value="KAK8961226.1"/>
    <property type="molecule type" value="Genomic_DNA"/>
</dbReference>
<proteinExistence type="predicted"/>
<name>A0ABR2MBC6_9ASPA</name>